<keyword evidence="1" id="KW-1133">Transmembrane helix</keyword>
<dbReference type="Pfam" id="PF12279">
    <property type="entry name" value="DUF3619"/>
    <property type="match status" value="1"/>
</dbReference>
<feature type="transmembrane region" description="Helical" evidence="1">
    <location>
        <begin position="93"/>
        <end position="112"/>
    </location>
</feature>
<evidence type="ECO:0008006" key="4">
    <source>
        <dbReference type="Google" id="ProtNLM"/>
    </source>
</evidence>
<organism evidence="2 3">
    <name type="scientific">Roseateles oligotrophus</name>
    <dbReference type="NCBI Taxonomy" id="1769250"/>
    <lineage>
        <taxon>Bacteria</taxon>
        <taxon>Pseudomonadati</taxon>
        <taxon>Pseudomonadota</taxon>
        <taxon>Betaproteobacteria</taxon>
        <taxon>Burkholderiales</taxon>
        <taxon>Sphaerotilaceae</taxon>
        <taxon>Roseateles</taxon>
    </lineage>
</organism>
<accession>A0A840LBP1</accession>
<dbReference type="Proteomes" id="UP000562027">
    <property type="component" value="Unassembled WGS sequence"/>
</dbReference>
<keyword evidence="1" id="KW-0472">Membrane</keyword>
<keyword evidence="3" id="KW-1185">Reference proteome</keyword>
<sequence length="159" mass="17404">MSTTSHSSHFSQELETRMTRFGLRVAADLSERNETLPHDISERLRFAREQALLRAKTARAAQVQLAPSTPVLQTGATLALGGGQGGSEGSPRWLKFASLLPLLMLVLGLFLIQHTQWYQQINASAEIDTALLSDHLPPSAYSDPGFSEFLSEEQHSDGS</sequence>
<evidence type="ECO:0000313" key="3">
    <source>
        <dbReference type="Proteomes" id="UP000562027"/>
    </source>
</evidence>
<gene>
    <name evidence="2" type="ORF">HNP55_002042</name>
</gene>
<evidence type="ECO:0000256" key="1">
    <source>
        <dbReference type="SAM" id="Phobius"/>
    </source>
</evidence>
<dbReference type="InterPro" id="IPR022064">
    <property type="entry name" value="DUF3619"/>
</dbReference>
<dbReference type="AlphaFoldDB" id="A0A840LBP1"/>
<dbReference type="RefSeq" id="WP_246448339.1">
    <property type="nucleotide sequence ID" value="NZ_JACHLP010000004.1"/>
</dbReference>
<reference evidence="2 3" key="1">
    <citation type="submission" date="2020-08" db="EMBL/GenBank/DDBJ databases">
        <title>Functional genomics of gut bacteria from endangered species of beetles.</title>
        <authorList>
            <person name="Carlos-Shanley C."/>
        </authorList>
    </citation>
    <scope>NUCLEOTIDE SEQUENCE [LARGE SCALE GENOMIC DNA]</scope>
    <source>
        <strain evidence="2 3">S00239</strain>
    </source>
</reference>
<dbReference type="EMBL" id="JACHLP010000004">
    <property type="protein sequence ID" value="MBB4843519.1"/>
    <property type="molecule type" value="Genomic_DNA"/>
</dbReference>
<protein>
    <recommendedName>
        <fullName evidence="4">DUF3619 family protein</fullName>
    </recommendedName>
</protein>
<evidence type="ECO:0000313" key="2">
    <source>
        <dbReference type="EMBL" id="MBB4843519.1"/>
    </source>
</evidence>
<comment type="caution">
    <text evidence="2">The sequence shown here is derived from an EMBL/GenBank/DDBJ whole genome shotgun (WGS) entry which is preliminary data.</text>
</comment>
<proteinExistence type="predicted"/>
<name>A0A840LBP1_9BURK</name>
<keyword evidence="1" id="KW-0812">Transmembrane</keyword>